<gene>
    <name evidence="4" type="ORF">BDN70DRAFT_901824</name>
</gene>
<reference evidence="4" key="1">
    <citation type="submission" date="2020-11" db="EMBL/GenBank/DDBJ databases">
        <authorList>
            <consortium name="DOE Joint Genome Institute"/>
            <person name="Ahrendt S."/>
            <person name="Riley R."/>
            <person name="Andreopoulos W."/>
            <person name="Labutti K."/>
            <person name="Pangilinan J."/>
            <person name="Ruiz-Duenas F.J."/>
            <person name="Barrasa J.M."/>
            <person name="Sanchez-Garcia M."/>
            <person name="Camarero S."/>
            <person name="Miyauchi S."/>
            <person name="Serrano A."/>
            <person name="Linde D."/>
            <person name="Babiker R."/>
            <person name="Drula E."/>
            <person name="Ayuso-Fernandez I."/>
            <person name="Pacheco R."/>
            <person name="Padilla G."/>
            <person name="Ferreira P."/>
            <person name="Barriuso J."/>
            <person name="Kellner H."/>
            <person name="Castanera R."/>
            <person name="Alfaro M."/>
            <person name="Ramirez L."/>
            <person name="Pisabarro A.G."/>
            <person name="Kuo A."/>
            <person name="Tritt A."/>
            <person name="Lipzen A."/>
            <person name="He G."/>
            <person name="Yan M."/>
            <person name="Ng V."/>
            <person name="Cullen D."/>
            <person name="Martin F."/>
            <person name="Rosso M.-N."/>
            <person name="Henrissat B."/>
            <person name="Hibbett D."/>
            <person name="Martinez A.T."/>
            <person name="Grigoriev I.V."/>
        </authorList>
    </citation>
    <scope>NUCLEOTIDE SEQUENCE</scope>
    <source>
        <strain evidence="4">CIRM-BRFM 674</strain>
    </source>
</reference>
<dbReference type="OrthoDB" id="3238562at2759"/>
<keyword evidence="2" id="KW-0677">Repeat</keyword>
<comment type="caution">
    <text evidence="4">The sequence shown here is derived from an EMBL/GenBank/DDBJ whole genome shotgun (WGS) entry which is preliminary data.</text>
</comment>
<dbReference type="PROSITE" id="PS50082">
    <property type="entry name" value="WD_REPEATS_2"/>
    <property type="match status" value="1"/>
</dbReference>
<keyword evidence="5" id="KW-1185">Reference proteome</keyword>
<dbReference type="Proteomes" id="UP000807469">
    <property type="component" value="Unassembled WGS sequence"/>
</dbReference>
<proteinExistence type="predicted"/>
<dbReference type="PROSITE" id="PS00678">
    <property type="entry name" value="WD_REPEATS_1"/>
    <property type="match status" value="1"/>
</dbReference>
<dbReference type="InterPro" id="IPR019775">
    <property type="entry name" value="WD40_repeat_CS"/>
</dbReference>
<dbReference type="SUPFAM" id="SSF50978">
    <property type="entry name" value="WD40 repeat-like"/>
    <property type="match status" value="1"/>
</dbReference>
<dbReference type="InterPro" id="IPR015943">
    <property type="entry name" value="WD40/YVTN_repeat-like_dom_sf"/>
</dbReference>
<evidence type="ECO:0000256" key="3">
    <source>
        <dbReference type="PROSITE-ProRule" id="PRU00221"/>
    </source>
</evidence>
<feature type="non-terminal residue" evidence="4">
    <location>
        <position position="105"/>
    </location>
</feature>
<dbReference type="InterPro" id="IPR001680">
    <property type="entry name" value="WD40_rpt"/>
</dbReference>
<dbReference type="Gene3D" id="2.130.10.10">
    <property type="entry name" value="YVTN repeat-like/Quinoprotein amine dehydrogenase"/>
    <property type="match status" value="1"/>
</dbReference>
<organism evidence="4 5">
    <name type="scientific">Pholiota conissans</name>
    <dbReference type="NCBI Taxonomy" id="109636"/>
    <lineage>
        <taxon>Eukaryota</taxon>
        <taxon>Fungi</taxon>
        <taxon>Dikarya</taxon>
        <taxon>Basidiomycota</taxon>
        <taxon>Agaricomycotina</taxon>
        <taxon>Agaricomycetes</taxon>
        <taxon>Agaricomycetidae</taxon>
        <taxon>Agaricales</taxon>
        <taxon>Agaricineae</taxon>
        <taxon>Strophariaceae</taxon>
        <taxon>Pholiota</taxon>
    </lineage>
</organism>
<evidence type="ECO:0000313" key="4">
    <source>
        <dbReference type="EMBL" id="KAF9470815.1"/>
    </source>
</evidence>
<evidence type="ECO:0000256" key="2">
    <source>
        <dbReference type="ARBA" id="ARBA00022737"/>
    </source>
</evidence>
<name>A0A9P6CR49_9AGAR</name>
<dbReference type="SMART" id="SM00320">
    <property type="entry name" value="WD40"/>
    <property type="match status" value="1"/>
</dbReference>
<protein>
    <submittedName>
        <fullName evidence="4">Uncharacterized protein</fullName>
    </submittedName>
</protein>
<feature type="repeat" description="WD" evidence="3">
    <location>
        <begin position="19"/>
        <end position="60"/>
    </location>
</feature>
<dbReference type="AlphaFoldDB" id="A0A9P6CR49"/>
<keyword evidence="1 3" id="KW-0853">WD repeat</keyword>
<accession>A0A9P6CR49</accession>
<evidence type="ECO:0000313" key="5">
    <source>
        <dbReference type="Proteomes" id="UP000807469"/>
    </source>
</evidence>
<sequence length="105" mass="12160">MSFAFRRSIDEEYQLMARLQGMSGPINCLAFSTDGRYLASGADDEKLRIWDIEAKRSYYTIKDSLERWGQITCIKWLSRTSDDCDRLCFGTGRGLVLLYREKKNG</sequence>
<dbReference type="EMBL" id="MU155842">
    <property type="protein sequence ID" value="KAF9470815.1"/>
    <property type="molecule type" value="Genomic_DNA"/>
</dbReference>
<dbReference type="PROSITE" id="PS50294">
    <property type="entry name" value="WD_REPEATS_REGION"/>
    <property type="match status" value="1"/>
</dbReference>
<dbReference type="Pfam" id="PF00400">
    <property type="entry name" value="WD40"/>
    <property type="match status" value="1"/>
</dbReference>
<dbReference type="InterPro" id="IPR036322">
    <property type="entry name" value="WD40_repeat_dom_sf"/>
</dbReference>
<evidence type="ECO:0000256" key="1">
    <source>
        <dbReference type="ARBA" id="ARBA00022574"/>
    </source>
</evidence>